<protein>
    <submittedName>
        <fullName evidence="2">Uncharacterized protein</fullName>
    </submittedName>
</protein>
<proteinExistence type="predicted"/>
<evidence type="ECO:0000313" key="3">
    <source>
        <dbReference type="Proteomes" id="UP001221757"/>
    </source>
</evidence>
<keyword evidence="3" id="KW-1185">Reference proteome</keyword>
<dbReference type="EMBL" id="JARKIE010000585">
    <property type="protein sequence ID" value="KAJ7626475.1"/>
    <property type="molecule type" value="Genomic_DNA"/>
</dbReference>
<evidence type="ECO:0000256" key="1">
    <source>
        <dbReference type="SAM" id="MobiDB-lite"/>
    </source>
</evidence>
<comment type="caution">
    <text evidence="2">The sequence shown here is derived from an EMBL/GenBank/DDBJ whole genome shotgun (WGS) entry which is preliminary data.</text>
</comment>
<organism evidence="2 3">
    <name type="scientific">Mycena rosella</name>
    <name type="common">Pink bonnet</name>
    <name type="synonym">Agaricus rosellus</name>
    <dbReference type="NCBI Taxonomy" id="1033263"/>
    <lineage>
        <taxon>Eukaryota</taxon>
        <taxon>Fungi</taxon>
        <taxon>Dikarya</taxon>
        <taxon>Basidiomycota</taxon>
        <taxon>Agaricomycotina</taxon>
        <taxon>Agaricomycetes</taxon>
        <taxon>Agaricomycetidae</taxon>
        <taxon>Agaricales</taxon>
        <taxon>Marasmiineae</taxon>
        <taxon>Mycenaceae</taxon>
        <taxon>Mycena</taxon>
    </lineage>
</organism>
<dbReference type="AlphaFoldDB" id="A0AAD7BP96"/>
<reference evidence="2" key="1">
    <citation type="submission" date="2023-03" db="EMBL/GenBank/DDBJ databases">
        <title>Massive genome expansion in bonnet fungi (Mycena s.s.) driven by repeated elements and novel gene families across ecological guilds.</title>
        <authorList>
            <consortium name="Lawrence Berkeley National Laboratory"/>
            <person name="Harder C.B."/>
            <person name="Miyauchi S."/>
            <person name="Viragh M."/>
            <person name="Kuo A."/>
            <person name="Thoen E."/>
            <person name="Andreopoulos B."/>
            <person name="Lu D."/>
            <person name="Skrede I."/>
            <person name="Drula E."/>
            <person name="Henrissat B."/>
            <person name="Morin E."/>
            <person name="Kohler A."/>
            <person name="Barry K."/>
            <person name="LaButti K."/>
            <person name="Morin E."/>
            <person name="Salamov A."/>
            <person name="Lipzen A."/>
            <person name="Mereny Z."/>
            <person name="Hegedus B."/>
            <person name="Baldrian P."/>
            <person name="Stursova M."/>
            <person name="Weitz H."/>
            <person name="Taylor A."/>
            <person name="Grigoriev I.V."/>
            <person name="Nagy L.G."/>
            <person name="Martin F."/>
            <person name="Kauserud H."/>
        </authorList>
    </citation>
    <scope>NUCLEOTIDE SEQUENCE</scope>
    <source>
        <strain evidence="2">CBHHK067</strain>
    </source>
</reference>
<dbReference type="Proteomes" id="UP001221757">
    <property type="component" value="Unassembled WGS sequence"/>
</dbReference>
<evidence type="ECO:0000313" key="2">
    <source>
        <dbReference type="EMBL" id="KAJ7626475.1"/>
    </source>
</evidence>
<accession>A0AAD7BP96</accession>
<name>A0AAD7BP96_MYCRO</name>
<feature type="region of interest" description="Disordered" evidence="1">
    <location>
        <begin position="195"/>
        <end position="218"/>
    </location>
</feature>
<sequence length="218" mass="23382">MSSQPHIEDLQIHPQTDESAIGTTAQAYLAALNTGERNASADRLLQTVLMVRALKCPYEHRSQLSTGYPNISSIGAWQTLCHGPPGQPCGGDYPKALTLNAVAHTALCTLRFQEAAQDDERVAELGDTELIPELECLLVSSASAARASTSPLRMIHFQLNGQQLQITYDNACQVSRNVAGHGAVSVLSGSTTGQVTSDLEDLDLPDLQPVKNSDDEDE</sequence>
<gene>
    <name evidence="2" type="ORF">B0H17DRAFT_1151042</name>
</gene>